<proteinExistence type="predicted"/>
<dbReference type="EMBL" id="VDCW01000027">
    <property type="protein sequence ID" value="TNF65644.1"/>
    <property type="molecule type" value="Genomic_DNA"/>
</dbReference>
<evidence type="ECO:0000313" key="3">
    <source>
        <dbReference type="Proteomes" id="UP000308186"/>
    </source>
</evidence>
<dbReference type="RefSeq" id="WP_139724896.1">
    <property type="nucleotide sequence ID" value="NZ_VDCW01000027.1"/>
</dbReference>
<feature type="compositionally biased region" description="Low complexity" evidence="1">
    <location>
        <begin position="39"/>
        <end position="56"/>
    </location>
</feature>
<reference evidence="2 3" key="1">
    <citation type="submission" date="2019-06" db="EMBL/GenBank/DDBJ databases">
        <title>Genome Announcement To Ensure Probiotic Safety of Streptococcus salivarius UBSS01.</title>
        <authorList>
            <person name="Sulthana A."/>
            <person name="Lakshmi S.G."/>
            <person name="Madempudi R.S."/>
        </authorList>
    </citation>
    <scope>NUCLEOTIDE SEQUENCE [LARGE SCALE GENOMIC DNA]</scope>
    <source>
        <strain evidence="2 3">UBSS01</strain>
    </source>
</reference>
<evidence type="ECO:0000256" key="1">
    <source>
        <dbReference type="SAM" id="MobiDB-lite"/>
    </source>
</evidence>
<accession>A0AAX2V015</accession>
<protein>
    <submittedName>
        <fullName evidence="2">Uncharacterized protein</fullName>
    </submittedName>
</protein>
<comment type="caution">
    <text evidence="2">The sequence shown here is derived from an EMBL/GenBank/DDBJ whole genome shotgun (WGS) entry which is preliminary data.</text>
</comment>
<name>A0AAX2V015_STRSL</name>
<dbReference type="AlphaFoldDB" id="A0AAX2V015"/>
<feature type="compositionally biased region" description="Basic and acidic residues" evidence="1">
    <location>
        <begin position="60"/>
        <end position="90"/>
    </location>
</feature>
<feature type="region of interest" description="Disordered" evidence="1">
    <location>
        <begin position="36"/>
        <end position="90"/>
    </location>
</feature>
<dbReference type="Proteomes" id="UP000308186">
    <property type="component" value="Unassembled WGS sequence"/>
</dbReference>
<gene>
    <name evidence="2" type="ORF">FBF48_10400</name>
</gene>
<sequence>MIAAWLIRFKGWLIGIGALLSALFYAWARGRSSARTEAQRNADAAQAQRNAHAADAIRQAAEDRNHVEDDIARDSRSARDRLRDDWTKPD</sequence>
<evidence type="ECO:0000313" key="2">
    <source>
        <dbReference type="EMBL" id="TNF65644.1"/>
    </source>
</evidence>
<organism evidence="2 3">
    <name type="scientific">Streptococcus salivarius</name>
    <dbReference type="NCBI Taxonomy" id="1304"/>
    <lineage>
        <taxon>Bacteria</taxon>
        <taxon>Bacillati</taxon>
        <taxon>Bacillota</taxon>
        <taxon>Bacilli</taxon>
        <taxon>Lactobacillales</taxon>
        <taxon>Streptococcaceae</taxon>
        <taxon>Streptococcus</taxon>
    </lineage>
</organism>